<organism evidence="1">
    <name type="scientific">gut metagenome</name>
    <dbReference type="NCBI Taxonomy" id="749906"/>
    <lineage>
        <taxon>unclassified sequences</taxon>
        <taxon>metagenomes</taxon>
        <taxon>organismal metagenomes</taxon>
    </lineage>
</organism>
<sequence>MWKRDRADYYGMYRLSCVEREVFQLTCGVVLWVYVDLSG</sequence>
<gene>
    <name evidence="1" type="ORF">EVA_11453</name>
</gene>
<proteinExistence type="predicted"/>
<protein>
    <submittedName>
        <fullName evidence="1">Uncharacterized protein</fullName>
    </submittedName>
</protein>
<reference evidence="1" key="1">
    <citation type="journal article" date="2012" name="PLoS ONE">
        <title>Gene sets for utilization of primary and secondary nutrition supplies in the distal gut of endangered iberian lynx.</title>
        <authorList>
            <person name="Alcaide M."/>
            <person name="Messina E."/>
            <person name="Richter M."/>
            <person name="Bargiela R."/>
            <person name="Peplies J."/>
            <person name="Huws S.A."/>
            <person name="Newbold C.J."/>
            <person name="Golyshin P.N."/>
            <person name="Simon M.A."/>
            <person name="Lopez G."/>
            <person name="Yakimov M.M."/>
            <person name="Ferrer M."/>
        </authorList>
    </citation>
    <scope>NUCLEOTIDE SEQUENCE</scope>
</reference>
<accession>J9CK16</accession>
<name>J9CK16_9ZZZZ</name>
<dbReference type="AlphaFoldDB" id="J9CK16"/>
<dbReference type="EMBL" id="AMCI01003371">
    <property type="protein sequence ID" value="EJX00441.1"/>
    <property type="molecule type" value="Genomic_DNA"/>
</dbReference>
<evidence type="ECO:0000313" key="1">
    <source>
        <dbReference type="EMBL" id="EJX00441.1"/>
    </source>
</evidence>
<comment type="caution">
    <text evidence="1">The sequence shown here is derived from an EMBL/GenBank/DDBJ whole genome shotgun (WGS) entry which is preliminary data.</text>
</comment>